<evidence type="ECO:0000313" key="3">
    <source>
        <dbReference type="Proteomes" id="UP001175228"/>
    </source>
</evidence>
<protein>
    <submittedName>
        <fullName evidence="2">Uncharacterized protein</fullName>
    </submittedName>
</protein>
<keyword evidence="3" id="KW-1185">Reference proteome</keyword>
<feature type="compositionally biased region" description="Polar residues" evidence="1">
    <location>
        <begin position="73"/>
        <end position="115"/>
    </location>
</feature>
<feature type="compositionally biased region" description="Basic residues" evidence="1">
    <location>
        <begin position="43"/>
        <end position="55"/>
    </location>
</feature>
<reference evidence="2" key="1">
    <citation type="submission" date="2023-06" db="EMBL/GenBank/DDBJ databases">
        <authorList>
            <consortium name="Lawrence Berkeley National Laboratory"/>
            <person name="Ahrendt S."/>
            <person name="Sahu N."/>
            <person name="Indic B."/>
            <person name="Wong-Bajracharya J."/>
            <person name="Merenyi Z."/>
            <person name="Ke H.-M."/>
            <person name="Monk M."/>
            <person name="Kocsube S."/>
            <person name="Drula E."/>
            <person name="Lipzen A."/>
            <person name="Balint B."/>
            <person name="Henrissat B."/>
            <person name="Andreopoulos B."/>
            <person name="Martin F.M."/>
            <person name="Harder C.B."/>
            <person name="Rigling D."/>
            <person name="Ford K.L."/>
            <person name="Foster G.D."/>
            <person name="Pangilinan J."/>
            <person name="Papanicolaou A."/>
            <person name="Barry K."/>
            <person name="LaButti K."/>
            <person name="Viragh M."/>
            <person name="Koriabine M."/>
            <person name="Yan M."/>
            <person name="Riley R."/>
            <person name="Champramary S."/>
            <person name="Plett K.L."/>
            <person name="Tsai I.J."/>
            <person name="Slot J."/>
            <person name="Sipos G."/>
            <person name="Plett J."/>
            <person name="Nagy L.G."/>
            <person name="Grigoriev I.V."/>
        </authorList>
    </citation>
    <scope>NUCLEOTIDE SEQUENCE</scope>
    <source>
        <strain evidence="2">HWK02</strain>
    </source>
</reference>
<accession>A0AA39Q6Y7</accession>
<sequence length="168" mass="17596">MSFFRRKPQIAVGDSTSSSSLALSSSSTPAQAVGSPSNDAASVKRKGKGIMRRLKLRDNRGDTDTTGDVSAMLPNSENPALQPNSSTIASQPLDNAQTMTTKGSPDNANADNSLSGNKTTNAAVILEIVQVICDALDGVPYVGMLTGLVSTAIKVIEVRHRFAVSLLY</sequence>
<evidence type="ECO:0000313" key="2">
    <source>
        <dbReference type="EMBL" id="KAK0496929.1"/>
    </source>
</evidence>
<feature type="region of interest" description="Disordered" evidence="1">
    <location>
        <begin position="1"/>
        <end position="115"/>
    </location>
</feature>
<feature type="compositionally biased region" description="Low complexity" evidence="1">
    <location>
        <begin position="15"/>
        <end position="28"/>
    </location>
</feature>
<dbReference type="EMBL" id="JAUEPU010000014">
    <property type="protein sequence ID" value="KAK0496929.1"/>
    <property type="molecule type" value="Genomic_DNA"/>
</dbReference>
<name>A0AA39Q6Y7_9AGAR</name>
<organism evidence="2 3">
    <name type="scientific">Armillaria luteobubalina</name>
    <dbReference type="NCBI Taxonomy" id="153913"/>
    <lineage>
        <taxon>Eukaryota</taxon>
        <taxon>Fungi</taxon>
        <taxon>Dikarya</taxon>
        <taxon>Basidiomycota</taxon>
        <taxon>Agaricomycotina</taxon>
        <taxon>Agaricomycetes</taxon>
        <taxon>Agaricomycetidae</taxon>
        <taxon>Agaricales</taxon>
        <taxon>Marasmiineae</taxon>
        <taxon>Physalacriaceae</taxon>
        <taxon>Armillaria</taxon>
    </lineage>
</organism>
<proteinExistence type="predicted"/>
<evidence type="ECO:0000256" key="1">
    <source>
        <dbReference type="SAM" id="MobiDB-lite"/>
    </source>
</evidence>
<dbReference type="AlphaFoldDB" id="A0AA39Q6Y7"/>
<gene>
    <name evidence="2" type="ORF">EDD18DRAFT_1164562</name>
</gene>
<dbReference type="Proteomes" id="UP001175228">
    <property type="component" value="Unassembled WGS sequence"/>
</dbReference>
<comment type="caution">
    <text evidence="2">The sequence shown here is derived from an EMBL/GenBank/DDBJ whole genome shotgun (WGS) entry which is preliminary data.</text>
</comment>